<gene>
    <name evidence="1" type="ORF">QEG99_01955</name>
</gene>
<evidence type="ECO:0000313" key="2">
    <source>
        <dbReference type="Proteomes" id="UP001179842"/>
    </source>
</evidence>
<dbReference type="EMBL" id="CP122979">
    <property type="protein sequence ID" value="WGI37028.1"/>
    <property type="molecule type" value="Genomic_DNA"/>
</dbReference>
<evidence type="ECO:0000313" key="1">
    <source>
        <dbReference type="EMBL" id="WGI37028.1"/>
    </source>
</evidence>
<dbReference type="Pfam" id="PF10896">
    <property type="entry name" value="DUF2714"/>
    <property type="match status" value="1"/>
</dbReference>
<dbReference type="RefSeq" id="WP_280102331.1">
    <property type="nucleotide sequence ID" value="NZ_CP122979.1"/>
</dbReference>
<reference evidence="1" key="1">
    <citation type="submission" date="2023-04" db="EMBL/GenBank/DDBJ databases">
        <title>Completed genome of Mycoplasma lagogenitalium type strain 12MS.</title>
        <authorList>
            <person name="Spergser J."/>
        </authorList>
    </citation>
    <scope>NUCLEOTIDE SEQUENCE</scope>
    <source>
        <strain evidence="1">12MS</strain>
    </source>
</reference>
<accession>A0ABY8LUW9</accession>
<protein>
    <submittedName>
        <fullName evidence="1">DUF2714 domain-containing protein</fullName>
    </submittedName>
</protein>
<organism evidence="1 2">
    <name type="scientific">Mesomycoplasma lagogenitalium</name>
    <dbReference type="NCBI Taxonomy" id="171286"/>
    <lineage>
        <taxon>Bacteria</taxon>
        <taxon>Bacillati</taxon>
        <taxon>Mycoplasmatota</taxon>
        <taxon>Mycoplasmoidales</taxon>
        <taxon>Metamycoplasmataceae</taxon>
        <taxon>Mesomycoplasma</taxon>
    </lineage>
</organism>
<name>A0ABY8LUW9_9BACT</name>
<proteinExistence type="predicted"/>
<keyword evidence="2" id="KW-1185">Reference proteome</keyword>
<dbReference type="InterPro" id="IPR021222">
    <property type="entry name" value="DUF2714"/>
</dbReference>
<sequence>MFFKTDNLKKIKKILKQDRHLYSVTDNYNNFLKSYNVYSLNDIENNVKLFLNLKYDDPSWKELKNEFEKCIKNNIEINFGSFSIIWLKNNKIVYPVIKGREVNVSKTFYLDENENNKKFNNLIPIVKKMIFDILNQENIFLLADGLLIYKQKEDVFKVFFNEKVVKII</sequence>
<dbReference type="Proteomes" id="UP001179842">
    <property type="component" value="Chromosome"/>
</dbReference>